<protein>
    <submittedName>
        <fullName evidence="2">Uncharacterized protein</fullName>
    </submittedName>
</protein>
<feature type="region of interest" description="Disordered" evidence="1">
    <location>
        <begin position="1"/>
        <end position="26"/>
    </location>
</feature>
<comment type="caution">
    <text evidence="2">The sequence shown here is derived from an EMBL/GenBank/DDBJ whole genome shotgun (WGS) entry which is preliminary data.</text>
</comment>
<dbReference type="EMBL" id="BMAO01008833">
    <property type="protein sequence ID" value="GFR26801.1"/>
    <property type="molecule type" value="Genomic_DNA"/>
</dbReference>
<keyword evidence="3" id="KW-1185">Reference proteome</keyword>
<gene>
    <name evidence="2" type="ORF">TNCT_731671</name>
</gene>
<feature type="non-terminal residue" evidence="2">
    <location>
        <position position="1"/>
    </location>
</feature>
<accession>A0A8X6LXS0</accession>
<name>A0A8X6LXS0_TRICU</name>
<dbReference type="AlphaFoldDB" id="A0A8X6LXS0"/>
<organism evidence="2 3">
    <name type="scientific">Trichonephila clavata</name>
    <name type="common">Joro spider</name>
    <name type="synonym">Nephila clavata</name>
    <dbReference type="NCBI Taxonomy" id="2740835"/>
    <lineage>
        <taxon>Eukaryota</taxon>
        <taxon>Metazoa</taxon>
        <taxon>Ecdysozoa</taxon>
        <taxon>Arthropoda</taxon>
        <taxon>Chelicerata</taxon>
        <taxon>Arachnida</taxon>
        <taxon>Araneae</taxon>
        <taxon>Araneomorphae</taxon>
        <taxon>Entelegynae</taxon>
        <taxon>Araneoidea</taxon>
        <taxon>Nephilidae</taxon>
        <taxon>Trichonephila</taxon>
    </lineage>
</organism>
<evidence type="ECO:0000256" key="1">
    <source>
        <dbReference type="SAM" id="MobiDB-lite"/>
    </source>
</evidence>
<reference evidence="2" key="1">
    <citation type="submission" date="2020-07" db="EMBL/GenBank/DDBJ databases">
        <title>Multicomponent nature underlies the extraordinary mechanical properties of spider dragline silk.</title>
        <authorList>
            <person name="Kono N."/>
            <person name="Nakamura H."/>
            <person name="Mori M."/>
            <person name="Yoshida Y."/>
            <person name="Ohtoshi R."/>
            <person name="Malay A.D."/>
            <person name="Moran D.A.P."/>
            <person name="Tomita M."/>
            <person name="Numata K."/>
            <person name="Arakawa K."/>
        </authorList>
    </citation>
    <scope>NUCLEOTIDE SEQUENCE</scope>
</reference>
<proteinExistence type="predicted"/>
<dbReference type="Proteomes" id="UP000887116">
    <property type="component" value="Unassembled WGS sequence"/>
</dbReference>
<evidence type="ECO:0000313" key="2">
    <source>
        <dbReference type="EMBL" id="GFR26801.1"/>
    </source>
</evidence>
<sequence>SVFSSPSGCPKVFQNRLPDTPRRTSSNESDIFRISVIQFSDSLLDGIERGGTLRTELISVTVPLG</sequence>
<evidence type="ECO:0000313" key="3">
    <source>
        <dbReference type="Proteomes" id="UP000887116"/>
    </source>
</evidence>